<organism evidence="2 3">
    <name type="scientific">Panicum virgatum</name>
    <name type="common">Blackwell switchgrass</name>
    <dbReference type="NCBI Taxonomy" id="38727"/>
    <lineage>
        <taxon>Eukaryota</taxon>
        <taxon>Viridiplantae</taxon>
        <taxon>Streptophyta</taxon>
        <taxon>Embryophyta</taxon>
        <taxon>Tracheophyta</taxon>
        <taxon>Spermatophyta</taxon>
        <taxon>Magnoliopsida</taxon>
        <taxon>Liliopsida</taxon>
        <taxon>Poales</taxon>
        <taxon>Poaceae</taxon>
        <taxon>PACMAD clade</taxon>
        <taxon>Panicoideae</taxon>
        <taxon>Panicodae</taxon>
        <taxon>Paniceae</taxon>
        <taxon>Panicinae</taxon>
        <taxon>Panicum</taxon>
        <taxon>Panicum sect. Hiantes</taxon>
    </lineage>
</organism>
<evidence type="ECO:0000313" key="2">
    <source>
        <dbReference type="EMBL" id="KAG2549195.1"/>
    </source>
</evidence>
<proteinExistence type="predicted"/>
<accession>A0A8T0NKT9</accession>
<dbReference type="EMBL" id="CM029053">
    <property type="protein sequence ID" value="KAG2549195.1"/>
    <property type="molecule type" value="Genomic_DNA"/>
</dbReference>
<feature type="region of interest" description="Disordered" evidence="1">
    <location>
        <begin position="15"/>
        <end position="64"/>
    </location>
</feature>
<evidence type="ECO:0000256" key="1">
    <source>
        <dbReference type="SAM" id="MobiDB-lite"/>
    </source>
</evidence>
<dbReference type="Proteomes" id="UP000823388">
    <property type="component" value="Chromosome 9K"/>
</dbReference>
<sequence length="100" mass="10373">MRCWRAVAIDVCPSAQRDPSLPGAAPMASGLPGSLSTADGDATRLDGSAWPPPSHAKSRPDGDAFLFPKPKGVHSWLALGSCSFPAKNAGRTGMEDAGRR</sequence>
<reference evidence="2" key="1">
    <citation type="submission" date="2020-05" db="EMBL/GenBank/DDBJ databases">
        <title>WGS assembly of Panicum virgatum.</title>
        <authorList>
            <person name="Lovell J.T."/>
            <person name="Jenkins J."/>
            <person name="Shu S."/>
            <person name="Juenger T.E."/>
            <person name="Schmutz J."/>
        </authorList>
    </citation>
    <scope>NUCLEOTIDE SEQUENCE</scope>
    <source>
        <strain evidence="2">AP13</strain>
    </source>
</reference>
<evidence type="ECO:0000313" key="3">
    <source>
        <dbReference type="Proteomes" id="UP000823388"/>
    </source>
</evidence>
<name>A0A8T0NKT9_PANVG</name>
<keyword evidence="3" id="KW-1185">Reference proteome</keyword>
<comment type="caution">
    <text evidence="2">The sequence shown here is derived from an EMBL/GenBank/DDBJ whole genome shotgun (WGS) entry which is preliminary data.</text>
</comment>
<gene>
    <name evidence="2" type="ORF">PVAP13_9KG177800</name>
</gene>
<protein>
    <submittedName>
        <fullName evidence="2">Uncharacterized protein</fullName>
    </submittedName>
</protein>
<dbReference type="AlphaFoldDB" id="A0A8T0NKT9"/>